<feature type="region of interest" description="Disordered" evidence="1">
    <location>
        <begin position="36"/>
        <end position="70"/>
    </location>
</feature>
<evidence type="ECO:0000313" key="3">
    <source>
        <dbReference type="Proteomes" id="UP000007800"/>
    </source>
</evidence>
<evidence type="ECO:0000256" key="1">
    <source>
        <dbReference type="SAM" id="MobiDB-lite"/>
    </source>
</evidence>
<organism evidence="3">
    <name type="scientific">Perkinsus marinus (strain ATCC 50983 / TXsc)</name>
    <dbReference type="NCBI Taxonomy" id="423536"/>
    <lineage>
        <taxon>Eukaryota</taxon>
        <taxon>Sar</taxon>
        <taxon>Alveolata</taxon>
        <taxon>Perkinsozoa</taxon>
        <taxon>Perkinsea</taxon>
        <taxon>Perkinsida</taxon>
        <taxon>Perkinsidae</taxon>
        <taxon>Perkinsus</taxon>
    </lineage>
</organism>
<sequence length="1066" mass="118672">MTAFFFVLSLVSILLTRGYFWLKVPDDMMLRMLQHRQGGESQGEPIPLDSLEPKRAPPQPIAPRTWDGDDDFFDQPMRSDIFDEMERGFRMLRRPRPIFDDRGDGPFGFNRIASGGPAKISETSSSVESHETYVNDGQHKPRHTATVVGSSQALHGDDPKHLSGDAAAVKCKNGKCVTVHAMLEPKSGERVLGQNVELKYLTLNGSSLSSVVLSSCSVVVEAPQNAHKTWKETMSESEDSDIGDLASAVADARKRETTVKRASQYDDDTSSESSDMRIMSDSEDKQPKGGETVKSAKKRGETPKTESRGKGPGKLRETKRKDGSSSMARSKPKRRKRYAWMDSDESSITESSNSSDESSSSSEDDKNRGEYNRSASLSPTTAERPRLTEKALEEGRKIAARINIVRNQDEFWQFVEELDPKVPMHQGGSLPGSAMAAAVHRLTGFVYQYYHTPQEMLSLVKSRSLRKLTDIVKTGIKRFSHISIQISNLDLTTIIVSVAKLGVHCDKLSNANNAMATSSQKQGLSSNASGTPANSKTQMEVPVIFGAEVVLALAGEARRRGPDAFLQAGLSQLCDLCWGIAKALQCCCNCSHERQNALEFIQHGRKDLDSFYCAIADTLYRSDMDSLTIPDITNICMGFSLARSMGIVSTEKSTLSRPGTMETDEAKDPPAYVLMAKGILPQLRDRLSYRPHAVNALGAPPLSGEPPAPAWQRTGQFRLNPQQTCDITCNLAQMDIYDEQVYNLIGQMAILPRLREFGVHQLRRLRDAFDLVRHDGDYELLKAMRQRIGVMAFRVRHRAFTAWARRQYHELVPAPARKVITIFSCMSVGFVLTHDGIPMVTKIYHQLALPEATSEFIDPLPAEATLERWQKERQLEALDMATASADDVANIIYGRGSVASDERVTADEARKYFDQYGPARWTEEALEECIRLAPLIVVVNPHAEGQASATAKWSRQLLSRKCDLTCVSSTEELEGDHERSREDATLLIVYPRNDAEAVKAVKVFPGRRLIYVGEGPGGFCADPHFFEEVFLHWKVVRKLDLGHQLNGQKAFSKLYMLERRVSPDAR</sequence>
<feature type="compositionally biased region" description="Basic and acidic residues" evidence="1">
    <location>
        <begin position="298"/>
        <end position="323"/>
    </location>
</feature>
<protein>
    <submittedName>
        <fullName evidence="2">Uncharacterized protein</fullName>
    </submittedName>
</protein>
<accession>C5KK50</accession>
<dbReference type="Proteomes" id="UP000007800">
    <property type="component" value="Unassembled WGS sequence"/>
</dbReference>
<evidence type="ECO:0000313" key="2">
    <source>
        <dbReference type="EMBL" id="EER14962.1"/>
    </source>
</evidence>
<gene>
    <name evidence="2" type="ORF">Pmar_PMAR023286</name>
</gene>
<feature type="compositionally biased region" description="Low complexity" evidence="1">
    <location>
        <begin position="348"/>
        <end position="361"/>
    </location>
</feature>
<dbReference type="RefSeq" id="XP_002783166.1">
    <property type="nucleotide sequence ID" value="XM_002783120.1"/>
</dbReference>
<feature type="compositionally biased region" description="Basic and acidic residues" evidence="1">
    <location>
        <begin position="274"/>
        <end position="288"/>
    </location>
</feature>
<name>C5KK50_PERM5</name>
<feature type="region of interest" description="Disordered" evidence="1">
    <location>
        <begin position="103"/>
        <end position="128"/>
    </location>
</feature>
<dbReference type="InParanoid" id="C5KK50"/>
<reference evidence="2 3" key="1">
    <citation type="submission" date="2008-07" db="EMBL/GenBank/DDBJ databases">
        <authorList>
            <person name="El-Sayed N."/>
            <person name="Caler E."/>
            <person name="Inman J."/>
            <person name="Amedeo P."/>
            <person name="Hass B."/>
            <person name="Wortman J."/>
        </authorList>
    </citation>
    <scope>NUCLEOTIDE SEQUENCE [LARGE SCALE GENOMIC DNA]</scope>
    <source>
        <strain evidence="3">ATCC 50983 / TXsc</strain>
    </source>
</reference>
<dbReference type="EMBL" id="GG673688">
    <property type="protein sequence ID" value="EER14962.1"/>
    <property type="molecule type" value="Genomic_DNA"/>
</dbReference>
<dbReference type="OrthoDB" id="69641at2759"/>
<proteinExistence type="predicted"/>
<feature type="region of interest" description="Disordered" evidence="1">
    <location>
        <begin position="253"/>
        <end position="388"/>
    </location>
</feature>
<dbReference type="AlphaFoldDB" id="C5KK50"/>
<keyword evidence="3" id="KW-1185">Reference proteome</keyword>
<dbReference type="GeneID" id="9061847"/>